<dbReference type="EMBL" id="FLRD01000087">
    <property type="protein sequence ID" value="SBT36019.1"/>
    <property type="molecule type" value="Genomic_DNA"/>
</dbReference>
<evidence type="ECO:0000313" key="3">
    <source>
        <dbReference type="Proteomes" id="UP000078550"/>
    </source>
</evidence>
<reference evidence="2" key="1">
    <citation type="submission" date="2016-05" db="EMBL/GenBank/DDBJ databases">
        <authorList>
            <person name="Lavstsen T."/>
            <person name="Jespersen J.S."/>
        </authorList>
    </citation>
    <scope>NUCLEOTIDE SEQUENCE [LARGE SCALE GENOMIC DNA]</scope>
</reference>
<dbReference type="Proteomes" id="UP000078550">
    <property type="component" value="Unassembled WGS sequence"/>
</dbReference>
<evidence type="ECO:0000313" key="2">
    <source>
        <dbReference type="EMBL" id="SBT36424.1"/>
    </source>
</evidence>
<sequence length="80" mass="8971">MVEKIGIAGKKTHVCRGKNLTDVGSMRNAVLDIRDETFSCEGCVAMDTSKKLWNEWLNTCKLSCPSVRSILEPRPFRLVS</sequence>
<dbReference type="AlphaFoldDB" id="A0A1A8YXU2"/>
<dbReference type="Proteomes" id="UP000078555">
    <property type="component" value="Unassembled WGS sequence"/>
</dbReference>
<gene>
    <name evidence="1" type="ORF">POVWA1_030490</name>
    <name evidence="2" type="ORF">POVWA2_030080</name>
</gene>
<evidence type="ECO:0000313" key="4">
    <source>
        <dbReference type="Proteomes" id="UP000078555"/>
    </source>
</evidence>
<dbReference type="EMBL" id="FLRE01000117">
    <property type="protein sequence ID" value="SBT36424.1"/>
    <property type="molecule type" value="Genomic_DNA"/>
</dbReference>
<protein>
    <submittedName>
        <fullName evidence="2">Uncharacterized protein</fullName>
    </submittedName>
</protein>
<keyword evidence="4" id="KW-1185">Reference proteome</keyword>
<organism evidence="2 3">
    <name type="scientific">Plasmodium ovale wallikeri</name>
    <dbReference type="NCBI Taxonomy" id="864142"/>
    <lineage>
        <taxon>Eukaryota</taxon>
        <taxon>Sar</taxon>
        <taxon>Alveolata</taxon>
        <taxon>Apicomplexa</taxon>
        <taxon>Aconoidasida</taxon>
        <taxon>Haemosporida</taxon>
        <taxon>Plasmodiidae</taxon>
        <taxon>Plasmodium</taxon>
        <taxon>Plasmodium (Plasmodium)</taxon>
    </lineage>
</organism>
<name>A0A1A8YXU2_PLAOA</name>
<proteinExistence type="predicted"/>
<reference evidence="3 4" key="2">
    <citation type="submission" date="2016-05" db="EMBL/GenBank/DDBJ databases">
        <authorList>
            <person name="Naeem Raeece"/>
        </authorList>
    </citation>
    <scope>NUCLEOTIDE SEQUENCE [LARGE SCALE GENOMIC DNA]</scope>
</reference>
<accession>A0A1A8YXU2</accession>
<evidence type="ECO:0000313" key="1">
    <source>
        <dbReference type="EMBL" id="SBT36019.1"/>
    </source>
</evidence>